<evidence type="ECO:0008006" key="3">
    <source>
        <dbReference type="Google" id="ProtNLM"/>
    </source>
</evidence>
<protein>
    <recommendedName>
        <fullName evidence="3">F-box domain-containing protein</fullName>
    </recommendedName>
</protein>
<name>A0AAN5D676_9BILA</name>
<accession>A0AAN5D676</accession>
<keyword evidence="2" id="KW-1185">Reference proteome</keyword>
<comment type="caution">
    <text evidence="1">The sequence shown here is derived from an EMBL/GenBank/DDBJ whole genome shotgun (WGS) entry which is preliminary data.</text>
</comment>
<gene>
    <name evidence="1" type="ORF">PMAYCL1PPCAC_27341</name>
</gene>
<proteinExistence type="predicted"/>
<reference evidence="2" key="1">
    <citation type="submission" date="2022-10" db="EMBL/GenBank/DDBJ databases">
        <title>Genome assembly of Pristionchus species.</title>
        <authorList>
            <person name="Yoshida K."/>
            <person name="Sommer R.J."/>
        </authorList>
    </citation>
    <scope>NUCLEOTIDE SEQUENCE [LARGE SCALE GENOMIC DNA]</scope>
    <source>
        <strain evidence="2">RS5460</strain>
    </source>
</reference>
<evidence type="ECO:0000313" key="1">
    <source>
        <dbReference type="EMBL" id="GMR57146.1"/>
    </source>
</evidence>
<evidence type="ECO:0000313" key="2">
    <source>
        <dbReference type="Proteomes" id="UP001328107"/>
    </source>
</evidence>
<sequence length="309" mass="36196">MEVEATQSTYLSPIEQLPLEIQWTIFELAIESLFNLRLTSRTLRRQVDRFATQSAIECSRLTFACDLPFTKHSRQQRGVARRSQERNSLKIHVPEHLAKVAVLRFILFMPTRKRPFEIRRFKDQQMQCFKWVLRNHKDHQEKDNFLKMCFGERIEQISINSGDSHTNYLFKEASVLLETFKFDRLEAKSIYLDDKRADYLLKIIESHQVDKLSLVVVYTGFRKSKPFDFLLALASHVRSINVVQDLPPCTEMMHPPNWIGCGYVNESEWSEFIIGVLSRKVDTLCMNSLYAPGIETVDQLLRARAVDFE</sequence>
<dbReference type="AlphaFoldDB" id="A0AAN5D676"/>
<dbReference type="Proteomes" id="UP001328107">
    <property type="component" value="Unassembled WGS sequence"/>
</dbReference>
<organism evidence="1 2">
    <name type="scientific">Pristionchus mayeri</name>
    <dbReference type="NCBI Taxonomy" id="1317129"/>
    <lineage>
        <taxon>Eukaryota</taxon>
        <taxon>Metazoa</taxon>
        <taxon>Ecdysozoa</taxon>
        <taxon>Nematoda</taxon>
        <taxon>Chromadorea</taxon>
        <taxon>Rhabditida</taxon>
        <taxon>Rhabditina</taxon>
        <taxon>Diplogasteromorpha</taxon>
        <taxon>Diplogasteroidea</taxon>
        <taxon>Neodiplogasteridae</taxon>
        <taxon>Pristionchus</taxon>
    </lineage>
</organism>
<dbReference type="EMBL" id="BTRK01000006">
    <property type="protein sequence ID" value="GMR57146.1"/>
    <property type="molecule type" value="Genomic_DNA"/>
</dbReference>